<dbReference type="AlphaFoldDB" id="A0A9J2PYN0"/>
<protein>
    <submittedName>
        <fullName evidence="2">G protein-coupled receptor</fullName>
    </submittedName>
</protein>
<accession>A0A9J2PYN0</accession>
<dbReference type="Proteomes" id="UP000036681">
    <property type="component" value="Unplaced"/>
</dbReference>
<dbReference type="WBParaSite" id="ALUE_0001506301-mRNA-1">
    <property type="protein sequence ID" value="ALUE_0001506301-mRNA-1"/>
    <property type="gene ID" value="ALUE_0001506301"/>
</dbReference>
<evidence type="ECO:0000313" key="1">
    <source>
        <dbReference type="Proteomes" id="UP000036681"/>
    </source>
</evidence>
<evidence type="ECO:0000313" key="2">
    <source>
        <dbReference type="WBParaSite" id="ALUE_0001506301-mRNA-1"/>
    </source>
</evidence>
<organism evidence="1 2">
    <name type="scientific">Ascaris lumbricoides</name>
    <name type="common">Giant roundworm</name>
    <dbReference type="NCBI Taxonomy" id="6252"/>
    <lineage>
        <taxon>Eukaryota</taxon>
        <taxon>Metazoa</taxon>
        <taxon>Ecdysozoa</taxon>
        <taxon>Nematoda</taxon>
        <taxon>Chromadorea</taxon>
        <taxon>Rhabditida</taxon>
        <taxon>Spirurina</taxon>
        <taxon>Ascaridomorpha</taxon>
        <taxon>Ascaridoidea</taxon>
        <taxon>Ascarididae</taxon>
        <taxon>Ascaris</taxon>
    </lineage>
</organism>
<reference evidence="2" key="1">
    <citation type="submission" date="2023-03" db="UniProtKB">
        <authorList>
            <consortium name="WormBaseParasite"/>
        </authorList>
    </citation>
    <scope>IDENTIFICATION</scope>
</reference>
<proteinExistence type="predicted"/>
<keyword evidence="1" id="KW-1185">Reference proteome</keyword>
<name>A0A9J2PYN0_ASCLU</name>
<sequence>MLLPPQWIHIALEPFLYIAIIIALIRLVKRRQSNETCQQQQINFVLFEGDRFCDHSSNRKSSDANMLNIAVGIFYVSYSSAGIFLHVAEIIACHRISEQYGGFRFIMHSSIAEALLLFQLGTWGGIVVLCRNEIISPKHRVIANIFMNFTW</sequence>